<dbReference type="EMBL" id="JACEFO010002429">
    <property type="protein sequence ID" value="KAF8660871.1"/>
    <property type="molecule type" value="Genomic_DNA"/>
</dbReference>
<accession>A0A835E2X1</accession>
<evidence type="ECO:0000313" key="1">
    <source>
        <dbReference type="EMBL" id="KAF8660871.1"/>
    </source>
</evidence>
<proteinExistence type="predicted"/>
<name>A0A835E2X1_9POAL</name>
<organism evidence="1 2">
    <name type="scientific">Digitaria exilis</name>
    <dbReference type="NCBI Taxonomy" id="1010633"/>
    <lineage>
        <taxon>Eukaryota</taxon>
        <taxon>Viridiplantae</taxon>
        <taxon>Streptophyta</taxon>
        <taxon>Embryophyta</taxon>
        <taxon>Tracheophyta</taxon>
        <taxon>Spermatophyta</taxon>
        <taxon>Magnoliopsida</taxon>
        <taxon>Liliopsida</taxon>
        <taxon>Poales</taxon>
        <taxon>Poaceae</taxon>
        <taxon>PACMAD clade</taxon>
        <taxon>Panicoideae</taxon>
        <taxon>Panicodae</taxon>
        <taxon>Paniceae</taxon>
        <taxon>Anthephorinae</taxon>
        <taxon>Digitaria</taxon>
    </lineage>
</organism>
<comment type="caution">
    <text evidence="1">The sequence shown here is derived from an EMBL/GenBank/DDBJ whole genome shotgun (WGS) entry which is preliminary data.</text>
</comment>
<reference evidence="1" key="1">
    <citation type="submission" date="2020-07" db="EMBL/GenBank/DDBJ databases">
        <title>Genome sequence and genetic diversity analysis of an under-domesticated orphan crop, white fonio (Digitaria exilis).</title>
        <authorList>
            <person name="Bennetzen J.L."/>
            <person name="Chen S."/>
            <person name="Ma X."/>
            <person name="Wang X."/>
            <person name="Yssel A.E.J."/>
            <person name="Chaluvadi S.R."/>
            <person name="Johnson M."/>
            <person name="Gangashetty P."/>
            <person name="Hamidou F."/>
            <person name="Sanogo M.D."/>
            <person name="Zwaenepoel A."/>
            <person name="Wallace J."/>
            <person name="Van De Peer Y."/>
            <person name="Van Deynze A."/>
        </authorList>
    </citation>
    <scope>NUCLEOTIDE SEQUENCE</scope>
    <source>
        <tissue evidence="1">Leaves</tissue>
    </source>
</reference>
<keyword evidence="2" id="KW-1185">Reference proteome</keyword>
<sequence>MDDPGAFDRSLMELQVFKEVFCGPTDTQPPTTADPLMTTLAAAVHQDHAHPHGPDLDAAAPHGFMGYLQPDQQHSSAATTILATTLLSDPLFASLAPGSAAALPPFTYDQGQGDVNADTTLNDLSDFPGVVQHHPFYSEQAHGTPALPQQSQLWFSPTQFNEIEAICQNGTLDVNVSTLQSGSAAAVSKKSLGSDIPDQLEAHAHHLFKDAGWTIKLWKRNDRAKMASYFTAPNREAVHTSLTQAWKFCGNKLYRASTDSERGRYPKELSDVDAFWKDLIDTMAYLIGCLQTRKMHSRFFSAGRFGTLL</sequence>
<evidence type="ECO:0000313" key="2">
    <source>
        <dbReference type="Proteomes" id="UP000636709"/>
    </source>
</evidence>
<dbReference type="AlphaFoldDB" id="A0A835E2X1"/>
<dbReference type="OrthoDB" id="10585472at2759"/>
<gene>
    <name evidence="1" type="ORF">HU200_057461</name>
</gene>
<dbReference type="Proteomes" id="UP000636709">
    <property type="component" value="Unassembled WGS sequence"/>
</dbReference>
<protein>
    <submittedName>
        <fullName evidence="1">Uncharacterized protein</fullName>
    </submittedName>
</protein>